<accession>A0AAE8Y5E6</accession>
<proteinExistence type="predicted"/>
<keyword evidence="2" id="KW-1185">Reference proteome</keyword>
<sequence>MSCPVTVSITADEIRIGHGSPDMVCMSDELFIHNMTPELARQWIGVLEPIAKDRNE</sequence>
<dbReference type="RefSeq" id="YP_010649602.1">
    <property type="nucleotide sequence ID" value="NC_070770.1"/>
</dbReference>
<dbReference type="KEGG" id="vg:77925156"/>
<evidence type="ECO:0000313" key="2">
    <source>
        <dbReference type="Proteomes" id="UP000827738"/>
    </source>
</evidence>
<dbReference type="Proteomes" id="UP000827738">
    <property type="component" value="Segment"/>
</dbReference>
<dbReference type="EMBL" id="OK040780">
    <property type="protein sequence ID" value="UDL14895.1"/>
    <property type="molecule type" value="Genomic_DNA"/>
</dbReference>
<gene>
    <name evidence="1" type="primary">48</name>
    <name evidence="1" type="ORF">SEA_SARGE_48</name>
</gene>
<evidence type="ECO:0000313" key="1">
    <source>
        <dbReference type="EMBL" id="UDL14895.1"/>
    </source>
</evidence>
<name>A0AAE8Y5E6_9CAUD</name>
<organism evidence="1 2">
    <name type="scientific">Arthrobacter phage Sarge</name>
    <dbReference type="NCBI Taxonomy" id="2885974"/>
    <lineage>
        <taxon>Viruses</taxon>
        <taxon>Duplodnaviria</taxon>
        <taxon>Heunggongvirae</taxon>
        <taxon>Uroviricota</taxon>
        <taxon>Caudoviricetes</taxon>
        <taxon>Sargevirus</taxon>
        <taxon>Sargevirus sarge</taxon>
    </lineage>
</organism>
<reference evidence="1" key="1">
    <citation type="submission" date="2021-09" db="EMBL/GenBank/DDBJ databases">
        <authorList>
            <person name="Prude D.S."/>
            <person name="Stokes N.T."/>
            <person name="Pimienta A.M."/>
            <person name="Mendez E."/>
            <person name="Powell L.D."/>
            <person name="Woodhouse A.S."/>
            <person name="Cunningham F.J."/>
            <person name="Greenfield T.L."/>
            <person name="Smith J.A."/>
            <person name="Hatke H.L."/>
            <person name="Salama S."/>
            <person name="Beyer A.R."/>
            <person name="Klyczek K."/>
            <person name="Garlena R.A."/>
            <person name="Russell D.A."/>
            <person name="Pope W.H."/>
            <person name="Jacobs-Sera D."/>
            <person name="Hatfull G.F."/>
        </authorList>
    </citation>
    <scope>NUCLEOTIDE SEQUENCE</scope>
</reference>
<dbReference type="GeneID" id="77925156"/>
<protein>
    <submittedName>
        <fullName evidence="1">Uncharacterized protein</fullName>
    </submittedName>
</protein>